<dbReference type="GO" id="GO:0016787">
    <property type="term" value="F:hydrolase activity"/>
    <property type="evidence" value="ECO:0007669"/>
    <property type="project" value="UniProtKB-KW"/>
</dbReference>
<comment type="caution">
    <text evidence="4">Lacks conserved residue(s) required for the propagation of feature annotation.</text>
</comment>
<name>A0A4Q7M396_9MICO</name>
<evidence type="ECO:0000313" key="6">
    <source>
        <dbReference type="Proteomes" id="UP000293852"/>
    </source>
</evidence>
<accession>A0A4Q7M396</accession>
<keyword evidence="6" id="KW-1185">Reference proteome</keyword>
<feature type="binding site" evidence="3">
    <location>
        <position position="136"/>
    </location>
    <ligand>
        <name>a divalent metal cation</name>
        <dbReference type="ChEBI" id="CHEBI:60240"/>
        <label>1</label>
    </ligand>
</feature>
<dbReference type="InterPro" id="IPR032466">
    <property type="entry name" value="Metal_Hydrolase"/>
</dbReference>
<comment type="similarity">
    <text evidence="4">Belongs to the metallo-dependent hydrolases superfamily. Phosphotriesterase family.</text>
</comment>
<dbReference type="Pfam" id="PF02126">
    <property type="entry name" value="PTE"/>
    <property type="match status" value="1"/>
</dbReference>
<keyword evidence="1 3" id="KW-0479">Metal-binding</keyword>
<feature type="binding site" evidence="3">
    <location>
        <position position="136"/>
    </location>
    <ligand>
        <name>a divalent metal cation</name>
        <dbReference type="ChEBI" id="CHEBI:60240"/>
        <label>2</label>
    </ligand>
</feature>
<feature type="binding site" evidence="3">
    <location>
        <position position="254"/>
    </location>
    <ligand>
        <name>a divalent metal cation</name>
        <dbReference type="ChEBI" id="CHEBI:60240"/>
        <label>1</label>
    </ligand>
</feature>
<dbReference type="InterPro" id="IPR001559">
    <property type="entry name" value="Phosphotriesterase"/>
</dbReference>
<evidence type="ECO:0000256" key="2">
    <source>
        <dbReference type="ARBA" id="ARBA00022801"/>
    </source>
</evidence>
<dbReference type="EMBL" id="SGWX01000001">
    <property type="protein sequence ID" value="RZS62375.1"/>
    <property type="molecule type" value="Genomic_DNA"/>
</dbReference>
<feature type="binding site" evidence="3">
    <location>
        <position position="197"/>
    </location>
    <ligand>
        <name>a divalent metal cation</name>
        <dbReference type="ChEBI" id="CHEBI:60240"/>
        <label>2</label>
    </ligand>
</feature>
<comment type="caution">
    <text evidence="5">The sequence shown here is derived from an EMBL/GenBank/DDBJ whole genome shotgun (WGS) entry which is preliminary data.</text>
</comment>
<proteinExistence type="inferred from homology"/>
<reference evidence="5 6" key="1">
    <citation type="submission" date="2019-02" db="EMBL/GenBank/DDBJ databases">
        <title>Sequencing the genomes of 1000 actinobacteria strains.</title>
        <authorList>
            <person name="Klenk H.-P."/>
        </authorList>
    </citation>
    <scope>NUCLEOTIDE SEQUENCE [LARGE SCALE GENOMIC DNA]</scope>
    <source>
        <strain evidence="5 6">DSM 16932</strain>
    </source>
</reference>
<dbReference type="AlphaFoldDB" id="A0A4Q7M396"/>
<evidence type="ECO:0000256" key="1">
    <source>
        <dbReference type="ARBA" id="ARBA00022723"/>
    </source>
</evidence>
<dbReference type="GO" id="GO:0008270">
    <property type="term" value="F:zinc ion binding"/>
    <property type="evidence" value="ECO:0007669"/>
    <property type="project" value="InterPro"/>
</dbReference>
<evidence type="ECO:0000313" key="5">
    <source>
        <dbReference type="EMBL" id="RZS62375.1"/>
    </source>
</evidence>
<dbReference type="SUPFAM" id="SSF51556">
    <property type="entry name" value="Metallo-dependent hydrolases"/>
    <property type="match status" value="1"/>
</dbReference>
<dbReference type="Proteomes" id="UP000293852">
    <property type="component" value="Unassembled WGS sequence"/>
</dbReference>
<dbReference type="RefSeq" id="WP_130415773.1">
    <property type="nucleotide sequence ID" value="NZ_SGWX01000001.1"/>
</dbReference>
<feature type="binding site" evidence="3">
    <location>
        <position position="169"/>
    </location>
    <ligand>
        <name>a divalent metal cation</name>
        <dbReference type="ChEBI" id="CHEBI:60240"/>
        <label>2</label>
    </ligand>
</feature>
<evidence type="ECO:0000256" key="4">
    <source>
        <dbReference type="PROSITE-ProRule" id="PRU00679"/>
    </source>
</evidence>
<dbReference type="Gene3D" id="3.20.20.140">
    <property type="entry name" value="Metal-dependent hydrolases"/>
    <property type="match status" value="1"/>
</dbReference>
<sequence length="322" mass="33950">MIQSVLGPIDPHSVRGAVLPHEHLAIDLRVEFDSEAVLSDDDTPAVATELADASARFGLALVIDQTARGMGRDIAALRRIATTSGVPVVASTGWYYERFHPAAEPGDDVGRATALLISDLTEGVDGTDVLAGVIGEIGTHGQTPSAPERVSLLAAGRAAAATARPVSTHAHLGTGARAQLDLLASTGVDLSRVSIGHQDLTTDAAQHAAIADAGAYIAFDTIGKESYQPDDVRLRLVLDLLEQGRERNLLLSNDISRRSYLRVAGGKGYSHTLGRFAARLRAAGIDKHTLDQLFRRNALRWLTGVDVDGAAAPIPSPCEEAL</sequence>
<dbReference type="PANTHER" id="PTHR10819">
    <property type="entry name" value="PHOSPHOTRIESTERASE-RELATED"/>
    <property type="match status" value="1"/>
</dbReference>
<evidence type="ECO:0000256" key="3">
    <source>
        <dbReference type="PIRSR" id="PIRSR601559-52"/>
    </source>
</evidence>
<keyword evidence="2" id="KW-0378">Hydrolase</keyword>
<dbReference type="PANTHER" id="PTHR10819:SF3">
    <property type="entry name" value="PHOSPHOTRIESTERASE-RELATED PROTEIN"/>
    <property type="match status" value="1"/>
</dbReference>
<dbReference type="PROSITE" id="PS51347">
    <property type="entry name" value="PHOSPHOTRIESTERASE_2"/>
    <property type="match status" value="1"/>
</dbReference>
<comment type="cofactor">
    <cofactor evidence="3">
        <name>a divalent metal cation</name>
        <dbReference type="ChEBI" id="CHEBI:60240"/>
    </cofactor>
    <text evidence="3">Binds 2 divalent metal cations per subunit.</text>
</comment>
<feature type="binding site" evidence="3">
    <location>
        <position position="23"/>
    </location>
    <ligand>
        <name>a divalent metal cation</name>
        <dbReference type="ChEBI" id="CHEBI:60240"/>
        <label>1</label>
    </ligand>
</feature>
<organism evidence="5 6">
    <name type="scientific">Xylanimonas ulmi</name>
    <dbReference type="NCBI Taxonomy" id="228973"/>
    <lineage>
        <taxon>Bacteria</taxon>
        <taxon>Bacillati</taxon>
        <taxon>Actinomycetota</taxon>
        <taxon>Actinomycetes</taxon>
        <taxon>Micrococcales</taxon>
        <taxon>Promicromonosporaceae</taxon>
        <taxon>Xylanimonas</taxon>
    </lineage>
</organism>
<feature type="binding site" evidence="3">
    <location>
        <position position="21"/>
    </location>
    <ligand>
        <name>a divalent metal cation</name>
        <dbReference type="ChEBI" id="CHEBI:60240"/>
        <label>1</label>
    </ligand>
</feature>
<dbReference type="OrthoDB" id="9795018at2"/>
<gene>
    <name evidence="5" type="ORF">EV386_2707</name>
</gene>
<dbReference type="PIRSF" id="PIRSF016839">
    <property type="entry name" value="PhP"/>
    <property type="match status" value="1"/>
</dbReference>
<protein>
    <submittedName>
        <fullName evidence="5">Phosphotriesterase-related protein</fullName>
    </submittedName>
</protein>